<dbReference type="PANTHER" id="PTHR43464">
    <property type="entry name" value="METHYLTRANSFERASE"/>
    <property type="match status" value="1"/>
</dbReference>
<dbReference type="CDD" id="cd02440">
    <property type="entry name" value="AdoMet_MTases"/>
    <property type="match status" value="1"/>
</dbReference>
<keyword evidence="3" id="KW-1185">Reference proteome</keyword>
<dbReference type="SUPFAM" id="SSF53335">
    <property type="entry name" value="S-adenosyl-L-methionine-dependent methyltransferases"/>
    <property type="match status" value="1"/>
</dbReference>
<keyword evidence="2" id="KW-0808">Transferase</keyword>
<organism evidence="2 3">
    <name type="scientific">Hymenobacter koreensis</name>
    <dbReference type="NCBI Taxonomy" id="1084523"/>
    <lineage>
        <taxon>Bacteria</taxon>
        <taxon>Pseudomonadati</taxon>
        <taxon>Bacteroidota</taxon>
        <taxon>Cytophagia</taxon>
        <taxon>Cytophagales</taxon>
        <taxon>Hymenobacteraceae</taxon>
        <taxon>Hymenobacter</taxon>
    </lineage>
</organism>
<dbReference type="Proteomes" id="UP001500454">
    <property type="component" value="Unassembled WGS sequence"/>
</dbReference>
<gene>
    <name evidence="2" type="ORF">GCM10023186_40520</name>
</gene>
<evidence type="ECO:0000313" key="2">
    <source>
        <dbReference type="EMBL" id="GAA4391324.1"/>
    </source>
</evidence>
<dbReference type="InterPro" id="IPR041698">
    <property type="entry name" value="Methyltransf_25"/>
</dbReference>
<feature type="domain" description="Methyltransferase" evidence="1">
    <location>
        <begin position="72"/>
        <end position="168"/>
    </location>
</feature>
<proteinExistence type="predicted"/>
<comment type="caution">
    <text evidence="2">The sequence shown here is derived from an EMBL/GenBank/DDBJ whole genome shotgun (WGS) entry which is preliminary data.</text>
</comment>
<sequence length="284" mass="31599">MVALYWRRVQVKRPVTMEKSSDYLEVNRALWNARTGPHLESAFYALDAFRAGESSLNRIELALLGDIAEQRVLHLQCHFGQDTLSLARLGAQVTGVDLSDEAIAAAQRLSADLDLPAEFICCDVYDLPQELPAEAQFDVVYTSYGVLGWLPDLERWAALVARYLRPGGRLVLVEFHPVVWMFDNDFARVQYSYFNAGPIEEIEVGTYADPAAPITHRSVTWNHGLGEVVGSLLRAGMQLTHFSEYDYSPYNCFAHTVPVGDGTYRIGPLGDKAPLVYAVVATKA</sequence>
<dbReference type="GO" id="GO:0032259">
    <property type="term" value="P:methylation"/>
    <property type="evidence" value="ECO:0007669"/>
    <property type="project" value="UniProtKB-KW"/>
</dbReference>
<protein>
    <submittedName>
        <fullName evidence="2">Class I SAM-dependent methyltransferase</fullName>
    </submittedName>
</protein>
<dbReference type="InterPro" id="IPR029063">
    <property type="entry name" value="SAM-dependent_MTases_sf"/>
</dbReference>
<evidence type="ECO:0000259" key="1">
    <source>
        <dbReference type="Pfam" id="PF13649"/>
    </source>
</evidence>
<dbReference type="GO" id="GO:0008168">
    <property type="term" value="F:methyltransferase activity"/>
    <property type="evidence" value="ECO:0007669"/>
    <property type="project" value="UniProtKB-KW"/>
</dbReference>
<name>A0ABP8JIC1_9BACT</name>
<reference evidence="3" key="1">
    <citation type="journal article" date="2019" name="Int. J. Syst. Evol. Microbiol.">
        <title>The Global Catalogue of Microorganisms (GCM) 10K type strain sequencing project: providing services to taxonomists for standard genome sequencing and annotation.</title>
        <authorList>
            <consortium name="The Broad Institute Genomics Platform"/>
            <consortium name="The Broad Institute Genome Sequencing Center for Infectious Disease"/>
            <person name="Wu L."/>
            <person name="Ma J."/>
        </authorList>
    </citation>
    <scope>NUCLEOTIDE SEQUENCE [LARGE SCALE GENOMIC DNA]</scope>
    <source>
        <strain evidence="3">JCM 17924</strain>
    </source>
</reference>
<dbReference type="Gene3D" id="3.40.50.150">
    <property type="entry name" value="Vaccinia Virus protein VP39"/>
    <property type="match status" value="1"/>
</dbReference>
<dbReference type="PANTHER" id="PTHR43464:SF82">
    <property type="entry name" value="METHYLTRANSFERASE DOMAIN-CONTAINING PROTEIN"/>
    <property type="match status" value="1"/>
</dbReference>
<dbReference type="EMBL" id="BAABHA010000015">
    <property type="protein sequence ID" value="GAA4391324.1"/>
    <property type="molecule type" value="Genomic_DNA"/>
</dbReference>
<evidence type="ECO:0000313" key="3">
    <source>
        <dbReference type="Proteomes" id="UP001500454"/>
    </source>
</evidence>
<keyword evidence="2" id="KW-0489">Methyltransferase</keyword>
<dbReference type="Pfam" id="PF13649">
    <property type="entry name" value="Methyltransf_25"/>
    <property type="match status" value="1"/>
</dbReference>
<accession>A0ABP8JIC1</accession>